<dbReference type="GO" id="GO:0016787">
    <property type="term" value="F:hydrolase activity"/>
    <property type="evidence" value="ECO:0007669"/>
    <property type="project" value="UniProtKB-KW"/>
</dbReference>
<dbReference type="GO" id="GO:0006310">
    <property type="term" value="P:DNA recombination"/>
    <property type="evidence" value="ECO:0007669"/>
    <property type="project" value="UniProtKB-KW"/>
</dbReference>
<protein>
    <recommendedName>
        <fullName evidence="1">ATP-dependent DNA helicase</fullName>
        <ecNumber evidence="1">5.6.2.3</ecNumber>
    </recommendedName>
</protein>
<dbReference type="GO" id="GO:0005524">
    <property type="term" value="F:ATP binding"/>
    <property type="evidence" value="ECO:0007669"/>
    <property type="project" value="UniProtKB-KW"/>
</dbReference>
<comment type="catalytic activity">
    <reaction evidence="1">
        <text>ATP + H2O = ADP + phosphate + H(+)</text>
        <dbReference type="Rhea" id="RHEA:13065"/>
        <dbReference type="ChEBI" id="CHEBI:15377"/>
        <dbReference type="ChEBI" id="CHEBI:15378"/>
        <dbReference type="ChEBI" id="CHEBI:30616"/>
        <dbReference type="ChEBI" id="CHEBI:43474"/>
        <dbReference type="ChEBI" id="CHEBI:456216"/>
        <dbReference type="EC" id="5.6.2.3"/>
    </reaction>
</comment>
<feature type="domain" description="DNA helicase Pif1-like DEAD-box helicase" evidence="2">
    <location>
        <begin position="621"/>
        <end position="823"/>
    </location>
</feature>
<evidence type="ECO:0000256" key="1">
    <source>
        <dbReference type="RuleBase" id="RU363044"/>
    </source>
</evidence>
<organism evidence="4">
    <name type="scientific">Tanacetum cinerariifolium</name>
    <name type="common">Dalmatian daisy</name>
    <name type="synonym">Chrysanthemum cinerariifolium</name>
    <dbReference type="NCBI Taxonomy" id="118510"/>
    <lineage>
        <taxon>Eukaryota</taxon>
        <taxon>Viridiplantae</taxon>
        <taxon>Streptophyta</taxon>
        <taxon>Embryophyta</taxon>
        <taxon>Tracheophyta</taxon>
        <taxon>Spermatophyta</taxon>
        <taxon>Magnoliopsida</taxon>
        <taxon>eudicotyledons</taxon>
        <taxon>Gunneridae</taxon>
        <taxon>Pentapetalae</taxon>
        <taxon>asterids</taxon>
        <taxon>campanulids</taxon>
        <taxon>Asterales</taxon>
        <taxon>Asteraceae</taxon>
        <taxon>Asteroideae</taxon>
        <taxon>Anthemideae</taxon>
        <taxon>Anthemidinae</taxon>
        <taxon>Tanacetum</taxon>
    </lineage>
</organism>
<dbReference type="Gene3D" id="3.40.50.300">
    <property type="entry name" value="P-loop containing nucleotide triphosphate hydrolases"/>
    <property type="match status" value="1"/>
</dbReference>
<accession>A0A6L2NTM2</accession>
<feature type="domain" description="DNA helicase Pif1-like 2B" evidence="3">
    <location>
        <begin position="894"/>
        <end position="918"/>
    </location>
</feature>
<proteinExistence type="inferred from homology"/>
<comment type="cofactor">
    <cofactor evidence="1">
        <name>Mg(2+)</name>
        <dbReference type="ChEBI" id="CHEBI:18420"/>
    </cofactor>
</comment>
<dbReference type="PANTHER" id="PTHR10492:SF101">
    <property type="entry name" value="ATP-DEPENDENT DNA HELICASE"/>
    <property type="match status" value="1"/>
</dbReference>
<dbReference type="GO" id="GO:0000723">
    <property type="term" value="P:telomere maintenance"/>
    <property type="evidence" value="ECO:0007669"/>
    <property type="project" value="InterPro"/>
</dbReference>
<comment type="caution">
    <text evidence="4">The sequence shown here is derived from an EMBL/GenBank/DDBJ whole genome shotgun (WGS) entry which is preliminary data.</text>
</comment>
<keyword evidence="1" id="KW-0547">Nucleotide-binding</keyword>
<keyword evidence="1" id="KW-0227">DNA damage</keyword>
<dbReference type="SUPFAM" id="SSF52540">
    <property type="entry name" value="P-loop containing nucleoside triphosphate hydrolases"/>
    <property type="match status" value="2"/>
</dbReference>
<comment type="similarity">
    <text evidence="1">Belongs to the helicase family.</text>
</comment>
<dbReference type="Pfam" id="PF21530">
    <property type="entry name" value="Pif1_2B_dom"/>
    <property type="match status" value="1"/>
</dbReference>
<evidence type="ECO:0000259" key="2">
    <source>
        <dbReference type="Pfam" id="PF05970"/>
    </source>
</evidence>
<dbReference type="InterPro" id="IPR049163">
    <property type="entry name" value="Pif1-like_2B_dom"/>
</dbReference>
<keyword evidence="1" id="KW-0347">Helicase</keyword>
<dbReference type="GO" id="GO:0006281">
    <property type="term" value="P:DNA repair"/>
    <property type="evidence" value="ECO:0007669"/>
    <property type="project" value="UniProtKB-KW"/>
</dbReference>
<dbReference type="EC" id="5.6.2.3" evidence="1"/>
<keyword evidence="1" id="KW-0067">ATP-binding</keyword>
<gene>
    <name evidence="4" type="ORF">Tci_061424</name>
</gene>
<reference evidence="4" key="1">
    <citation type="journal article" date="2019" name="Sci. Rep.">
        <title>Draft genome of Tanacetum cinerariifolium, the natural source of mosquito coil.</title>
        <authorList>
            <person name="Yamashiro T."/>
            <person name="Shiraishi A."/>
            <person name="Satake H."/>
            <person name="Nakayama K."/>
        </authorList>
    </citation>
    <scope>NUCLEOTIDE SEQUENCE</scope>
</reference>
<keyword evidence="1" id="KW-0378">Hydrolase</keyword>
<evidence type="ECO:0000259" key="3">
    <source>
        <dbReference type="Pfam" id="PF21530"/>
    </source>
</evidence>
<dbReference type="InterPro" id="IPR010285">
    <property type="entry name" value="DNA_helicase_pif1-like_DEAD"/>
</dbReference>
<dbReference type="Gene3D" id="3.30.420.10">
    <property type="entry name" value="Ribonuclease H-like superfamily/Ribonuclease H"/>
    <property type="match status" value="1"/>
</dbReference>
<dbReference type="GO" id="GO:0043139">
    <property type="term" value="F:5'-3' DNA helicase activity"/>
    <property type="evidence" value="ECO:0007669"/>
    <property type="project" value="UniProtKB-EC"/>
</dbReference>
<dbReference type="PANTHER" id="PTHR10492">
    <property type="match status" value="1"/>
</dbReference>
<dbReference type="InterPro" id="IPR036397">
    <property type="entry name" value="RNaseH_sf"/>
</dbReference>
<evidence type="ECO:0000313" key="4">
    <source>
        <dbReference type="EMBL" id="GEU89446.1"/>
    </source>
</evidence>
<dbReference type="InterPro" id="IPR027417">
    <property type="entry name" value="P-loop_NTPase"/>
</dbReference>
<dbReference type="EMBL" id="BKCJ010009966">
    <property type="protein sequence ID" value="GEU89446.1"/>
    <property type="molecule type" value="Genomic_DNA"/>
</dbReference>
<dbReference type="Pfam" id="PF05970">
    <property type="entry name" value="PIF1"/>
    <property type="match status" value="1"/>
</dbReference>
<sequence length="1046" mass="119030">MTFGENRASWSDKLDDALWAFRTAYKTPIGCTPYKIIYEKACHLPIELEHKTYWALKHANFDLKTASDHRKVQLNELRDQAYGNSLIYKEKTKRLHDSKIKDHVFNIGDKVLLFNSRLKIFFSKLKSRWSGPFTISHVYPYGTVELSQPDGLNFKVNGHRLKRYFGEDVPKVKDWPKRKDAIEAELKSLEKHEVFGPVVCTLEGKLPKAVEYLKKEFEMKNLKKTKFCLGLQIKHLKNGILVHQNAYIEKLLKRFYMKKSHPLSTPMVLRTLDVEKDHFRPPNGNEGILDPEVPYLSAIGALLFLASHTRPDISFSLNLLVRYSSCPTRTHWNGVKQIFRYLQGPKDMDLYYTNSSERNLVGFADARYMSDPHTGEDAPAVVHEDNAACIAQLKDRYIKGDRTKHILPKFLSTCDVQKSGDIIVQKVRLIDNLIDLFTKALSAATFKNDLSPVKDNIKLHVRILRAWLQPLYNNQQVKNMKMIVMDEHTGSIKYLFKYINKGPDRVSAELYEPATTIDSEQIQKPVDEIKAYLDCKYLSACEAVWRLFGFDVQYRTPSVERLSFHLPGEQQVLYDENSDLETVLHKPSVGHSMFEGWMKMNELYLAAKELTYAEFPTKFGGQGGVYFVYGYGGIGKTFLWKTLAAGIRKKGDIVLNVASSDIAYLLMSGGRTAHFRFHIPINIDEMSTCSICPQSELGALLKKCKLIIWEEAPMTNKLCSEALDRTLRDVLHRTRYDTCETPFGNMTMVFSGDFRQVLTVIPKGQDIVNASLKQSYLWDHCKVLKLTANMRLTVGASPKDVCKIRDFAEWILKVRDGELGEANDGEVSIDVPEELLIDAFQEKAILAPTNEVVDTINDHLLNKFSREEMVYLSCDSIDKTERGSAIDEAVFSPEFINGLKFSSVPNHRLALKVGVPIMKKIINGTHFGKEVIIPMLRITPSDKRLPIKIVRKQYPMSLSFAMTFNKSQGQSFSKVGLYPPRPVFTHGQFRCLAGKLLPPSPEPIPEPTPLQKTPRQKVAAESSKKVVAAAELPESAAAYTEMLVWP</sequence>
<dbReference type="AlphaFoldDB" id="A0A6L2NTM2"/>
<keyword evidence="1" id="KW-0234">DNA repair</keyword>
<keyword evidence="1" id="KW-0233">DNA recombination</keyword>
<name>A0A6L2NTM2_TANCI</name>
<dbReference type="GO" id="GO:0003676">
    <property type="term" value="F:nucleic acid binding"/>
    <property type="evidence" value="ECO:0007669"/>
    <property type="project" value="InterPro"/>
</dbReference>